<dbReference type="EC" id="2.5.1.9" evidence="4 9"/>
<evidence type="ECO:0000256" key="4">
    <source>
        <dbReference type="ARBA" id="ARBA00012827"/>
    </source>
</evidence>
<dbReference type="NCBIfam" id="TIGR00187">
    <property type="entry name" value="ribE"/>
    <property type="match status" value="1"/>
</dbReference>
<gene>
    <name evidence="12" type="ORF">GH975_11790</name>
</gene>
<dbReference type="PIRSF" id="PIRSF000498">
    <property type="entry name" value="Riboflavin_syn_A"/>
    <property type="match status" value="1"/>
</dbReference>
<organism evidence="12 13">
    <name type="scientific">Litorivicinus lipolyticus</name>
    <dbReference type="NCBI Taxonomy" id="418701"/>
    <lineage>
        <taxon>Bacteria</taxon>
        <taxon>Pseudomonadati</taxon>
        <taxon>Pseudomonadota</taxon>
        <taxon>Gammaproteobacteria</taxon>
        <taxon>Oceanospirillales</taxon>
        <taxon>Litorivicinaceae</taxon>
        <taxon>Litorivicinus</taxon>
    </lineage>
</organism>
<evidence type="ECO:0000313" key="12">
    <source>
        <dbReference type="EMBL" id="QGG81208.1"/>
    </source>
</evidence>
<dbReference type="FunFam" id="2.40.30.20:FF:000003">
    <property type="entry name" value="Riboflavin synthase, alpha subunit"/>
    <property type="match status" value="1"/>
</dbReference>
<dbReference type="InterPro" id="IPR023366">
    <property type="entry name" value="ATP_synth_asu-like_sf"/>
</dbReference>
<evidence type="ECO:0000256" key="9">
    <source>
        <dbReference type="NCBIfam" id="TIGR00187"/>
    </source>
</evidence>
<feature type="repeat" description="Lumazine-binding" evidence="10">
    <location>
        <begin position="1"/>
        <end position="95"/>
    </location>
</feature>
<dbReference type="NCBIfam" id="NF009566">
    <property type="entry name" value="PRK13020.1"/>
    <property type="match status" value="1"/>
</dbReference>
<feature type="repeat" description="Lumazine-binding" evidence="10">
    <location>
        <begin position="96"/>
        <end position="192"/>
    </location>
</feature>
<dbReference type="InterPro" id="IPR017938">
    <property type="entry name" value="Riboflavin_synthase-like_b-brl"/>
</dbReference>
<dbReference type="CDD" id="cd00402">
    <property type="entry name" value="Riboflavin_synthase_like"/>
    <property type="match status" value="1"/>
</dbReference>
<evidence type="ECO:0000256" key="8">
    <source>
        <dbReference type="ARBA" id="ARBA00022737"/>
    </source>
</evidence>
<dbReference type="SUPFAM" id="SSF63380">
    <property type="entry name" value="Riboflavin synthase domain-like"/>
    <property type="match status" value="2"/>
</dbReference>
<evidence type="ECO:0000256" key="7">
    <source>
        <dbReference type="ARBA" id="ARBA00022679"/>
    </source>
</evidence>
<dbReference type="Pfam" id="PF00677">
    <property type="entry name" value="Lum_binding"/>
    <property type="match status" value="2"/>
</dbReference>
<evidence type="ECO:0000256" key="5">
    <source>
        <dbReference type="ARBA" id="ARBA00013950"/>
    </source>
</evidence>
<feature type="domain" description="Lumazine-binding" evidence="11">
    <location>
        <begin position="96"/>
        <end position="192"/>
    </location>
</feature>
<evidence type="ECO:0000259" key="11">
    <source>
        <dbReference type="PROSITE" id="PS51177"/>
    </source>
</evidence>
<evidence type="ECO:0000313" key="13">
    <source>
        <dbReference type="Proteomes" id="UP000388235"/>
    </source>
</evidence>
<dbReference type="InterPro" id="IPR026017">
    <property type="entry name" value="Lumazine-bd_dom"/>
</dbReference>
<comment type="function">
    <text evidence="2">Catalyzes the dismutation of two molecules of 6,7-dimethyl-8-ribityllumazine, resulting in the formation of riboflavin and 5-amino-6-(D-ribitylamino)uracil.</text>
</comment>
<comment type="catalytic activity">
    <reaction evidence="1">
        <text>2 6,7-dimethyl-8-(1-D-ribityl)lumazine + H(+) = 5-amino-6-(D-ribitylamino)uracil + riboflavin</text>
        <dbReference type="Rhea" id="RHEA:20772"/>
        <dbReference type="ChEBI" id="CHEBI:15378"/>
        <dbReference type="ChEBI" id="CHEBI:15934"/>
        <dbReference type="ChEBI" id="CHEBI:57986"/>
        <dbReference type="ChEBI" id="CHEBI:58201"/>
        <dbReference type="EC" id="2.5.1.9"/>
    </reaction>
</comment>
<reference evidence="12 13" key="1">
    <citation type="submission" date="2019-11" db="EMBL/GenBank/DDBJ databases">
        <authorList>
            <person name="Khan S.A."/>
            <person name="Jeon C.O."/>
            <person name="Chun B.H."/>
        </authorList>
    </citation>
    <scope>NUCLEOTIDE SEQUENCE [LARGE SCALE GENOMIC DNA]</scope>
    <source>
        <strain evidence="12 13">IMCC 1097</strain>
    </source>
</reference>
<dbReference type="InterPro" id="IPR001783">
    <property type="entry name" value="Lumazine-bd"/>
</dbReference>
<evidence type="ECO:0000256" key="10">
    <source>
        <dbReference type="PROSITE-ProRule" id="PRU00524"/>
    </source>
</evidence>
<keyword evidence="7" id="KW-0808">Transferase</keyword>
<comment type="pathway">
    <text evidence="3">Cofactor biosynthesis; riboflavin biosynthesis; riboflavin from 2-hydroxy-3-oxobutyl phosphate and 5-amino-6-(D-ribitylamino)uracil: step 2/2.</text>
</comment>
<dbReference type="PANTHER" id="PTHR21098">
    <property type="entry name" value="RIBOFLAVIN SYNTHASE ALPHA CHAIN"/>
    <property type="match status" value="1"/>
</dbReference>
<proteinExistence type="predicted"/>
<protein>
    <recommendedName>
        <fullName evidence="5 9">Riboflavin synthase</fullName>
        <ecNumber evidence="4 9">2.5.1.9</ecNumber>
    </recommendedName>
</protein>
<dbReference type="PROSITE" id="PS51177">
    <property type="entry name" value="LUMAZINE_BIND"/>
    <property type="match status" value="2"/>
</dbReference>
<accession>A0A5Q2QA53</accession>
<feature type="domain" description="Lumazine-binding" evidence="11">
    <location>
        <begin position="1"/>
        <end position="95"/>
    </location>
</feature>
<evidence type="ECO:0000256" key="6">
    <source>
        <dbReference type="ARBA" id="ARBA00022619"/>
    </source>
</evidence>
<dbReference type="PANTHER" id="PTHR21098:SF0">
    <property type="entry name" value="RIBOFLAVIN SYNTHASE"/>
    <property type="match status" value="1"/>
</dbReference>
<evidence type="ECO:0000256" key="1">
    <source>
        <dbReference type="ARBA" id="ARBA00000968"/>
    </source>
</evidence>
<keyword evidence="6" id="KW-0686">Riboflavin biosynthesis</keyword>
<sequence>MFTGIVQGTGSVVSMRENGGVVRLVVAVPSTDKLTAGASIAINGVCLTAVSWRDREVDFDVIAESMRVTNLGDLGPGSAVNVERAARFGDEIGGHLLSGHVHGTARLVGRDLDGDNLALTFSTPADLQRYLLPKGYAALNGCSLTLGPVVDDHFQVFLIPETRSITTFGDLAVGARINLEVDSQTQAVVDTVERVMAARA</sequence>
<dbReference type="GO" id="GO:0009231">
    <property type="term" value="P:riboflavin biosynthetic process"/>
    <property type="evidence" value="ECO:0007669"/>
    <property type="project" value="UniProtKB-KW"/>
</dbReference>
<dbReference type="NCBIfam" id="NF006767">
    <property type="entry name" value="PRK09289.1"/>
    <property type="match status" value="1"/>
</dbReference>
<dbReference type="OrthoDB" id="9788537at2"/>
<dbReference type="Gene3D" id="2.40.30.20">
    <property type="match status" value="2"/>
</dbReference>
<dbReference type="GO" id="GO:0004746">
    <property type="term" value="F:riboflavin synthase activity"/>
    <property type="evidence" value="ECO:0007669"/>
    <property type="project" value="UniProtKB-UniRule"/>
</dbReference>
<evidence type="ECO:0000256" key="3">
    <source>
        <dbReference type="ARBA" id="ARBA00004887"/>
    </source>
</evidence>
<dbReference type="AlphaFoldDB" id="A0A5Q2QA53"/>
<dbReference type="Proteomes" id="UP000388235">
    <property type="component" value="Chromosome"/>
</dbReference>
<dbReference type="EMBL" id="CP045871">
    <property type="protein sequence ID" value="QGG81208.1"/>
    <property type="molecule type" value="Genomic_DNA"/>
</dbReference>
<keyword evidence="13" id="KW-1185">Reference proteome</keyword>
<name>A0A5Q2QA53_9GAMM</name>
<evidence type="ECO:0000256" key="2">
    <source>
        <dbReference type="ARBA" id="ARBA00002803"/>
    </source>
</evidence>
<dbReference type="KEGG" id="llp:GH975_11790"/>
<keyword evidence="8" id="KW-0677">Repeat</keyword>
<dbReference type="RefSeq" id="WP_153714711.1">
    <property type="nucleotide sequence ID" value="NZ_CP045871.1"/>
</dbReference>